<name>A0AAD7SYY2_9TELE</name>
<organism evidence="7 8">
    <name type="scientific">Aldrovandia affinis</name>
    <dbReference type="NCBI Taxonomy" id="143900"/>
    <lineage>
        <taxon>Eukaryota</taxon>
        <taxon>Metazoa</taxon>
        <taxon>Chordata</taxon>
        <taxon>Craniata</taxon>
        <taxon>Vertebrata</taxon>
        <taxon>Euteleostomi</taxon>
        <taxon>Actinopterygii</taxon>
        <taxon>Neopterygii</taxon>
        <taxon>Teleostei</taxon>
        <taxon>Notacanthiformes</taxon>
        <taxon>Halosauridae</taxon>
        <taxon>Aldrovandia</taxon>
    </lineage>
</organism>
<protein>
    <recommendedName>
        <fullName evidence="9">G-protein coupled receptors family 1 profile domain-containing protein</fullName>
    </recommendedName>
</protein>
<keyword evidence="6" id="KW-1133">Transmembrane helix</keyword>
<keyword evidence="4" id="KW-0325">Glycoprotein</keyword>
<dbReference type="AlphaFoldDB" id="A0AAD7SYY2"/>
<dbReference type="GO" id="GO:0007200">
    <property type="term" value="P:phospholipase C-activating G protein-coupled receptor signaling pathway"/>
    <property type="evidence" value="ECO:0007669"/>
    <property type="project" value="TreeGrafter"/>
</dbReference>
<dbReference type="EMBL" id="JAINUG010000025">
    <property type="protein sequence ID" value="KAJ8410913.1"/>
    <property type="molecule type" value="Genomic_DNA"/>
</dbReference>
<feature type="transmembrane region" description="Helical" evidence="6">
    <location>
        <begin position="16"/>
        <end position="38"/>
    </location>
</feature>
<evidence type="ECO:0008006" key="9">
    <source>
        <dbReference type="Google" id="ProtNLM"/>
    </source>
</evidence>
<dbReference type="PANTHER" id="PTHR24232:SF51">
    <property type="entry name" value="G-PROTEIN COUPLED RECEPTORS FAMILY 1 PROFILE DOMAIN-CONTAINING PROTEIN"/>
    <property type="match status" value="1"/>
</dbReference>
<dbReference type="PANTHER" id="PTHR24232">
    <property type="entry name" value="G-PROTEIN COUPLED RECEPTOR"/>
    <property type="match status" value="1"/>
</dbReference>
<evidence type="ECO:0000256" key="1">
    <source>
        <dbReference type="ARBA" id="ARBA00004141"/>
    </source>
</evidence>
<dbReference type="Gene3D" id="1.20.1070.10">
    <property type="entry name" value="Rhodopsin 7-helix transmembrane proteins"/>
    <property type="match status" value="1"/>
</dbReference>
<dbReference type="Proteomes" id="UP001221898">
    <property type="component" value="Unassembled WGS sequence"/>
</dbReference>
<evidence type="ECO:0000256" key="5">
    <source>
        <dbReference type="ARBA" id="ARBA00023224"/>
    </source>
</evidence>
<keyword evidence="2" id="KW-0297">G-protein coupled receptor</keyword>
<keyword evidence="5" id="KW-0807">Transducer</keyword>
<dbReference type="GO" id="GO:0035025">
    <property type="term" value="P:positive regulation of Rho protein signal transduction"/>
    <property type="evidence" value="ECO:0007669"/>
    <property type="project" value="TreeGrafter"/>
</dbReference>
<sequence>MNQEEVSPCPICWIQWIVYTSTIAVGLPLNLSALWLLFFKIRRFTETTIYLANLVINDMLLIFSLPFKMVKNITCFFSQDTAFLFFSPQAILKQ</sequence>
<evidence type="ECO:0000256" key="6">
    <source>
        <dbReference type="SAM" id="Phobius"/>
    </source>
</evidence>
<comment type="subcellular location">
    <subcellularLocation>
        <location evidence="1">Membrane</location>
        <topology evidence="1">Multi-pass membrane protein</topology>
    </subcellularLocation>
</comment>
<keyword evidence="6" id="KW-0472">Membrane</keyword>
<evidence type="ECO:0000313" key="7">
    <source>
        <dbReference type="EMBL" id="KAJ8410913.1"/>
    </source>
</evidence>
<dbReference type="GO" id="GO:0005886">
    <property type="term" value="C:plasma membrane"/>
    <property type="evidence" value="ECO:0007669"/>
    <property type="project" value="TreeGrafter"/>
</dbReference>
<evidence type="ECO:0000256" key="3">
    <source>
        <dbReference type="ARBA" id="ARBA00023170"/>
    </source>
</evidence>
<dbReference type="GO" id="GO:0004930">
    <property type="term" value="F:G protein-coupled receptor activity"/>
    <property type="evidence" value="ECO:0007669"/>
    <property type="project" value="UniProtKB-KW"/>
</dbReference>
<comment type="caution">
    <text evidence="7">The sequence shown here is derived from an EMBL/GenBank/DDBJ whole genome shotgun (WGS) entry which is preliminary data.</text>
</comment>
<keyword evidence="3" id="KW-0675">Receptor</keyword>
<evidence type="ECO:0000313" key="8">
    <source>
        <dbReference type="Proteomes" id="UP001221898"/>
    </source>
</evidence>
<keyword evidence="6" id="KW-0812">Transmembrane</keyword>
<accession>A0AAD7SYY2</accession>
<dbReference type="SUPFAM" id="SSF81321">
    <property type="entry name" value="Family A G protein-coupled receptor-like"/>
    <property type="match status" value="1"/>
</dbReference>
<evidence type="ECO:0000256" key="2">
    <source>
        <dbReference type="ARBA" id="ARBA00023040"/>
    </source>
</evidence>
<reference evidence="7" key="1">
    <citation type="journal article" date="2023" name="Science">
        <title>Genome structures resolve the early diversification of teleost fishes.</title>
        <authorList>
            <person name="Parey E."/>
            <person name="Louis A."/>
            <person name="Montfort J."/>
            <person name="Bouchez O."/>
            <person name="Roques C."/>
            <person name="Iampietro C."/>
            <person name="Lluch J."/>
            <person name="Castinel A."/>
            <person name="Donnadieu C."/>
            <person name="Desvignes T."/>
            <person name="Floi Bucao C."/>
            <person name="Jouanno E."/>
            <person name="Wen M."/>
            <person name="Mejri S."/>
            <person name="Dirks R."/>
            <person name="Jansen H."/>
            <person name="Henkel C."/>
            <person name="Chen W.J."/>
            <person name="Zahm M."/>
            <person name="Cabau C."/>
            <person name="Klopp C."/>
            <person name="Thompson A.W."/>
            <person name="Robinson-Rechavi M."/>
            <person name="Braasch I."/>
            <person name="Lecointre G."/>
            <person name="Bobe J."/>
            <person name="Postlethwait J.H."/>
            <person name="Berthelot C."/>
            <person name="Roest Crollius H."/>
            <person name="Guiguen Y."/>
        </authorList>
    </citation>
    <scope>NUCLEOTIDE SEQUENCE</scope>
    <source>
        <strain evidence="7">NC1722</strain>
    </source>
</reference>
<proteinExistence type="predicted"/>
<gene>
    <name evidence="7" type="ORF">AAFF_G00188700</name>
</gene>
<keyword evidence="8" id="KW-1185">Reference proteome</keyword>
<feature type="transmembrane region" description="Helical" evidence="6">
    <location>
        <begin position="50"/>
        <end position="67"/>
    </location>
</feature>
<evidence type="ECO:0000256" key="4">
    <source>
        <dbReference type="ARBA" id="ARBA00023180"/>
    </source>
</evidence>